<dbReference type="OrthoDB" id="7979217at2"/>
<dbReference type="Pfam" id="PF03372">
    <property type="entry name" value="Exo_endo_phos"/>
    <property type="match status" value="1"/>
</dbReference>
<dbReference type="GO" id="GO:0004519">
    <property type="term" value="F:endonuclease activity"/>
    <property type="evidence" value="ECO:0007669"/>
    <property type="project" value="UniProtKB-KW"/>
</dbReference>
<sequence length="255" mass="28249">MKQRLARLVGFTRRGRNLAPVWSESADGLKIISWNLLRRTGATVQDVVALIRAEQPDILLMQEATVEMDMLPELVGGHYGRSPLPGRIHGVACWSTIPFLRPPRACTIPSGMLVKRHAQIIEYAGFSLANVHLSHGQVLNRRQLRRIATMLSAPCAILGDFNLVGPTLLPGFSDVGPKAPTHRMVDVLPIRIDRCLVEGMDCLGARVLPVFASDHRPISVRLLPHTIRSELNLLQVGHEEARERITELRKAATVV</sequence>
<protein>
    <submittedName>
        <fullName evidence="2">Endonuclease/exonuclease/phosphatase family protein</fullName>
    </submittedName>
</protein>
<dbReference type="KEGG" id="acek:FLP30_11880"/>
<dbReference type="RefSeq" id="WP_149279987.1">
    <property type="nucleotide sequence ID" value="NZ_CP043506.1"/>
</dbReference>
<dbReference type="EMBL" id="CP043506">
    <property type="protein sequence ID" value="QEO18325.1"/>
    <property type="molecule type" value="Genomic_DNA"/>
</dbReference>
<dbReference type="Proteomes" id="UP000324536">
    <property type="component" value="Chromosome"/>
</dbReference>
<feature type="domain" description="Endonuclease/exonuclease/phosphatase" evidence="1">
    <location>
        <begin position="32"/>
        <end position="215"/>
    </location>
</feature>
<keyword evidence="2" id="KW-0269">Exonuclease</keyword>
<keyword evidence="2" id="KW-0378">Hydrolase</keyword>
<proteinExistence type="predicted"/>
<dbReference type="AlphaFoldDB" id="A0A5C1YRP1"/>
<dbReference type="GO" id="GO:0004527">
    <property type="term" value="F:exonuclease activity"/>
    <property type="evidence" value="ECO:0007669"/>
    <property type="project" value="UniProtKB-KW"/>
</dbReference>
<dbReference type="InterPro" id="IPR005135">
    <property type="entry name" value="Endo/exonuclease/phosphatase"/>
</dbReference>
<keyword evidence="2" id="KW-0255">Endonuclease</keyword>
<keyword evidence="3" id="KW-1185">Reference proteome</keyword>
<reference evidence="2 3" key="1">
    <citation type="submission" date="2019-09" db="EMBL/GenBank/DDBJ databases">
        <title>Genome sequencing of strain KACC 21233.</title>
        <authorList>
            <person name="Heo J."/>
            <person name="Kim S.-J."/>
            <person name="Kim J.-S."/>
            <person name="Hong S.-B."/>
            <person name="Kwon S.-W."/>
        </authorList>
    </citation>
    <scope>NUCLEOTIDE SEQUENCE [LARGE SCALE GENOMIC DNA]</scope>
    <source>
        <strain evidence="2 3">KACC 21233</strain>
    </source>
</reference>
<name>A0A5C1YRP1_9PROT</name>
<organism evidence="2 3">
    <name type="scientific">Acetobacter vaccinii</name>
    <dbReference type="NCBI Taxonomy" id="2592655"/>
    <lineage>
        <taxon>Bacteria</taxon>
        <taxon>Pseudomonadati</taxon>
        <taxon>Pseudomonadota</taxon>
        <taxon>Alphaproteobacteria</taxon>
        <taxon>Acetobacterales</taxon>
        <taxon>Acetobacteraceae</taxon>
        <taxon>Acetobacter</taxon>
    </lineage>
</organism>
<evidence type="ECO:0000313" key="2">
    <source>
        <dbReference type="EMBL" id="QEO18325.1"/>
    </source>
</evidence>
<evidence type="ECO:0000313" key="3">
    <source>
        <dbReference type="Proteomes" id="UP000324536"/>
    </source>
</evidence>
<dbReference type="Gene3D" id="3.60.10.10">
    <property type="entry name" value="Endonuclease/exonuclease/phosphatase"/>
    <property type="match status" value="1"/>
</dbReference>
<accession>A0A5C1YRP1</accession>
<keyword evidence="2" id="KW-0540">Nuclease</keyword>
<gene>
    <name evidence="2" type="ORF">FLP30_11880</name>
</gene>
<dbReference type="SUPFAM" id="SSF56219">
    <property type="entry name" value="DNase I-like"/>
    <property type="match status" value="1"/>
</dbReference>
<evidence type="ECO:0000259" key="1">
    <source>
        <dbReference type="Pfam" id="PF03372"/>
    </source>
</evidence>
<dbReference type="InterPro" id="IPR036691">
    <property type="entry name" value="Endo/exonu/phosph_ase_sf"/>
</dbReference>